<gene>
    <name evidence="2" type="ORF">OBBRIDRAFT_410484</name>
</gene>
<accession>A0A8E2B2E0</accession>
<dbReference type="Proteomes" id="UP000250043">
    <property type="component" value="Unassembled WGS sequence"/>
</dbReference>
<name>A0A8E2B2E0_9APHY</name>
<sequence>MRCVILLRLDEFAVGGITPSSLDRFVGDGTIQESIDRLWREHYAIPTASGPVNPLLVWVDDNPDYIEKEVENATRLGITVYSLPSTAAAKAWIDANQEMLWEAEAAHRLRFISDNYRMETGRERGDFLNLSAGETILRYLRGRLFAAPVLIYCGASIPTTRYVLSYKQAGSTVSYDVCMAYITALADGRTDDTSWEDFDVKYDAYVAQSLSQPQRRVPPGLDARHAPVTPTPVPNRATAGPAAHRAPPKPVLERAPSEWSPVSEWVECELPVESKTEAAAETRLSRFSDWSDTVEALCRIGPAGGSARSFFSGGDVASRMSQIREAITHIRLNWADYDQFMEGLQRMFIDTTGGEKAAPLLVLLPLSKDWADRRRTPVEAEDYSVLKLYTSERGYQAVFRVLNEAFRKDDLTGNQSRLQAAVFLIELLTIELFNYTLALRPPSSFSGVIYRGLCLNREHLNEFYALTKRPVKDRYWSIPLSIMSCTTDLLTAVKFAEKLASSNSNLYPVLWRIHVADLDPELLEVYHRRFPASVVSTICAVRISDLSDYPEEEEVLLRGPFFQLVNVQPQRLVGVEGASGTVHVMDGVMLNSNRDHPSTMEMAPEEGNKARELFGCLVEIGRTRECLRLAEQCALHEDVLQYAQVCTEAEGRLARLLQ</sequence>
<dbReference type="OrthoDB" id="3254241at2759"/>
<reference evidence="2 3" key="1">
    <citation type="submission" date="2016-07" db="EMBL/GenBank/DDBJ databases">
        <title>Draft genome of the white-rot fungus Obba rivulosa 3A-2.</title>
        <authorList>
            <consortium name="DOE Joint Genome Institute"/>
            <person name="Miettinen O."/>
            <person name="Riley R."/>
            <person name="Acob R."/>
            <person name="Barry K."/>
            <person name="Cullen D."/>
            <person name="De Vries R."/>
            <person name="Hainaut M."/>
            <person name="Hatakka A."/>
            <person name="Henrissat B."/>
            <person name="Hilden K."/>
            <person name="Kuo R."/>
            <person name="Labutti K."/>
            <person name="Lipzen A."/>
            <person name="Makela M.R."/>
            <person name="Sandor L."/>
            <person name="Spatafora J.W."/>
            <person name="Grigoriev I.V."/>
            <person name="Hibbett D.S."/>
        </authorList>
    </citation>
    <scope>NUCLEOTIDE SEQUENCE [LARGE SCALE GENOMIC DNA]</scope>
    <source>
        <strain evidence="2 3">3A-2</strain>
    </source>
</reference>
<dbReference type="Gene3D" id="3.90.176.10">
    <property type="entry name" value="Toxin ADP-ribosyltransferase, Chain A, domain 1"/>
    <property type="match status" value="1"/>
</dbReference>
<organism evidence="2 3">
    <name type="scientific">Obba rivulosa</name>
    <dbReference type="NCBI Taxonomy" id="1052685"/>
    <lineage>
        <taxon>Eukaryota</taxon>
        <taxon>Fungi</taxon>
        <taxon>Dikarya</taxon>
        <taxon>Basidiomycota</taxon>
        <taxon>Agaricomycotina</taxon>
        <taxon>Agaricomycetes</taxon>
        <taxon>Polyporales</taxon>
        <taxon>Gelatoporiaceae</taxon>
        <taxon>Obba</taxon>
    </lineage>
</organism>
<dbReference type="AlphaFoldDB" id="A0A8E2B2E0"/>
<feature type="region of interest" description="Disordered" evidence="1">
    <location>
        <begin position="213"/>
        <end position="255"/>
    </location>
</feature>
<evidence type="ECO:0000256" key="1">
    <source>
        <dbReference type="SAM" id="MobiDB-lite"/>
    </source>
</evidence>
<evidence type="ECO:0000313" key="2">
    <source>
        <dbReference type="EMBL" id="OCH92759.1"/>
    </source>
</evidence>
<evidence type="ECO:0000313" key="3">
    <source>
        <dbReference type="Proteomes" id="UP000250043"/>
    </source>
</evidence>
<protein>
    <submittedName>
        <fullName evidence="2">Uncharacterized protein</fullName>
    </submittedName>
</protein>
<dbReference type="EMBL" id="KV722364">
    <property type="protein sequence ID" value="OCH92759.1"/>
    <property type="molecule type" value="Genomic_DNA"/>
</dbReference>
<proteinExistence type="predicted"/>
<keyword evidence="3" id="KW-1185">Reference proteome</keyword>